<feature type="compositionally biased region" description="Polar residues" evidence="1">
    <location>
        <begin position="46"/>
        <end position="55"/>
    </location>
</feature>
<organism evidence="2 3">
    <name type="scientific">Schizothecium vesticola</name>
    <dbReference type="NCBI Taxonomy" id="314040"/>
    <lineage>
        <taxon>Eukaryota</taxon>
        <taxon>Fungi</taxon>
        <taxon>Dikarya</taxon>
        <taxon>Ascomycota</taxon>
        <taxon>Pezizomycotina</taxon>
        <taxon>Sordariomycetes</taxon>
        <taxon>Sordariomycetidae</taxon>
        <taxon>Sordariales</taxon>
        <taxon>Schizotheciaceae</taxon>
        <taxon>Schizothecium</taxon>
    </lineage>
</organism>
<feature type="region of interest" description="Disordered" evidence="1">
    <location>
        <begin position="16"/>
        <end position="67"/>
    </location>
</feature>
<sequence>MSSSIAIPAPAVSTFDFEHRRRSSSKTDIGSSPSSSCCSSPVASEHGSNAMSSRAAQKKKMGHNRRPSLLSSAFSQQECTTINISHDPDGPPRLISYLSSSQGFAWNPELFLPSYVDVEYTPLEHCREQVIEIFLSDEDIKKILPQ</sequence>
<protein>
    <submittedName>
        <fullName evidence="2">Uncharacterized protein</fullName>
    </submittedName>
</protein>
<evidence type="ECO:0000256" key="1">
    <source>
        <dbReference type="SAM" id="MobiDB-lite"/>
    </source>
</evidence>
<keyword evidence="3" id="KW-1185">Reference proteome</keyword>
<dbReference type="AlphaFoldDB" id="A0AA40F2B5"/>
<feature type="compositionally biased region" description="Basic residues" evidence="1">
    <location>
        <begin position="56"/>
        <end position="66"/>
    </location>
</feature>
<reference evidence="2" key="1">
    <citation type="submission" date="2023-06" db="EMBL/GenBank/DDBJ databases">
        <title>Genome-scale phylogeny and comparative genomics of the fungal order Sordariales.</title>
        <authorList>
            <consortium name="Lawrence Berkeley National Laboratory"/>
            <person name="Hensen N."/>
            <person name="Bonometti L."/>
            <person name="Westerberg I."/>
            <person name="Brannstrom I.O."/>
            <person name="Guillou S."/>
            <person name="Cros-Aarteil S."/>
            <person name="Calhoun S."/>
            <person name="Haridas S."/>
            <person name="Kuo A."/>
            <person name="Mondo S."/>
            <person name="Pangilinan J."/>
            <person name="Riley R."/>
            <person name="LaButti K."/>
            <person name="Andreopoulos B."/>
            <person name="Lipzen A."/>
            <person name="Chen C."/>
            <person name="Yanf M."/>
            <person name="Daum C."/>
            <person name="Ng V."/>
            <person name="Clum A."/>
            <person name="Steindorff A."/>
            <person name="Ohm R."/>
            <person name="Martin F."/>
            <person name="Silar P."/>
            <person name="Natvig D."/>
            <person name="Lalanne C."/>
            <person name="Gautier V."/>
            <person name="Ament-velasquez S.L."/>
            <person name="Kruys A."/>
            <person name="Hutchinson M.I."/>
            <person name="Powell A.J."/>
            <person name="Barry K."/>
            <person name="Miller A.N."/>
            <person name="Grigoriev I.V."/>
            <person name="Debuchy R."/>
            <person name="Gladieux P."/>
            <person name="Thoren M.H."/>
            <person name="Johannesson H."/>
        </authorList>
    </citation>
    <scope>NUCLEOTIDE SEQUENCE</scope>
    <source>
        <strain evidence="2">SMH3187-1</strain>
    </source>
</reference>
<accession>A0AA40F2B5</accession>
<comment type="caution">
    <text evidence="2">The sequence shown here is derived from an EMBL/GenBank/DDBJ whole genome shotgun (WGS) entry which is preliminary data.</text>
</comment>
<evidence type="ECO:0000313" key="2">
    <source>
        <dbReference type="EMBL" id="KAK0749920.1"/>
    </source>
</evidence>
<feature type="compositionally biased region" description="Low complexity" evidence="1">
    <location>
        <begin position="31"/>
        <end position="41"/>
    </location>
</feature>
<gene>
    <name evidence="2" type="ORF">B0T18DRAFT_323367</name>
</gene>
<proteinExistence type="predicted"/>
<dbReference type="EMBL" id="JAUKUD010000003">
    <property type="protein sequence ID" value="KAK0749920.1"/>
    <property type="molecule type" value="Genomic_DNA"/>
</dbReference>
<dbReference type="Proteomes" id="UP001172155">
    <property type="component" value="Unassembled WGS sequence"/>
</dbReference>
<evidence type="ECO:0000313" key="3">
    <source>
        <dbReference type="Proteomes" id="UP001172155"/>
    </source>
</evidence>
<name>A0AA40F2B5_9PEZI</name>